<accession>A0A224Y5Y4</accession>
<dbReference type="EMBL" id="GFTR01000293">
    <property type="protein sequence ID" value="JAW16133.1"/>
    <property type="molecule type" value="Transcribed_RNA"/>
</dbReference>
<sequence>MSLSQIVSKLSIDLCFLFTTKSATNFQFPCLFMGPNPLNDPPTLLIYKHKIIVYIFFYWFILKVIKTILI</sequence>
<feature type="transmembrane region" description="Helical" evidence="1">
    <location>
        <begin position="51"/>
        <end position="69"/>
    </location>
</feature>
<keyword evidence="1" id="KW-1133">Transmembrane helix</keyword>
<organism evidence="2">
    <name type="scientific">Panstrongylus lignarius</name>
    <dbReference type="NCBI Taxonomy" id="156445"/>
    <lineage>
        <taxon>Eukaryota</taxon>
        <taxon>Metazoa</taxon>
        <taxon>Ecdysozoa</taxon>
        <taxon>Arthropoda</taxon>
        <taxon>Hexapoda</taxon>
        <taxon>Insecta</taxon>
        <taxon>Pterygota</taxon>
        <taxon>Neoptera</taxon>
        <taxon>Paraneoptera</taxon>
        <taxon>Hemiptera</taxon>
        <taxon>Heteroptera</taxon>
        <taxon>Panheteroptera</taxon>
        <taxon>Cimicomorpha</taxon>
        <taxon>Reduviidae</taxon>
        <taxon>Triatominae</taxon>
        <taxon>Panstrongylus</taxon>
    </lineage>
</organism>
<protein>
    <submittedName>
        <fullName evidence="2">Uncharacterized protein</fullName>
    </submittedName>
</protein>
<dbReference type="AlphaFoldDB" id="A0A224Y5Y4"/>
<keyword evidence="1" id="KW-0472">Membrane</keyword>
<keyword evidence="1" id="KW-0812">Transmembrane</keyword>
<proteinExistence type="predicted"/>
<evidence type="ECO:0000313" key="2">
    <source>
        <dbReference type="EMBL" id="JAW16133.1"/>
    </source>
</evidence>
<reference evidence="2" key="1">
    <citation type="journal article" date="2018" name="PLoS Negl. Trop. Dis.">
        <title>An insight into the salivary gland and fat body transcriptome of Panstrongylus lignarius (Hemiptera: Heteroptera), the main vector of Chagas disease in Peru.</title>
        <authorList>
            <person name="Nevoa J.C."/>
            <person name="Mendes M.T."/>
            <person name="da Silva M.V."/>
            <person name="Soares S.C."/>
            <person name="Oliveira C.J.F."/>
            <person name="Ribeiro J.M.C."/>
        </authorList>
    </citation>
    <scope>NUCLEOTIDE SEQUENCE</scope>
</reference>
<evidence type="ECO:0000256" key="1">
    <source>
        <dbReference type="SAM" id="Phobius"/>
    </source>
</evidence>
<name>A0A224Y5Y4_9HEMI</name>